<keyword evidence="3" id="KW-0863">Zinc-finger</keyword>
<dbReference type="PROSITE" id="PS51050">
    <property type="entry name" value="ZF_CW"/>
    <property type="match status" value="1"/>
</dbReference>
<dbReference type="Pfam" id="PF01429">
    <property type="entry name" value="MBD"/>
    <property type="match status" value="1"/>
</dbReference>
<evidence type="ECO:0000256" key="6">
    <source>
        <dbReference type="ARBA" id="ARBA00023125"/>
    </source>
</evidence>
<name>A0AAD3T0M3_NEPGR</name>
<dbReference type="InterPro" id="IPR011124">
    <property type="entry name" value="Znf_CW"/>
</dbReference>
<evidence type="ECO:0000256" key="2">
    <source>
        <dbReference type="ARBA" id="ARBA00022723"/>
    </source>
</evidence>
<dbReference type="SUPFAM" id="SSF54171">
    <property type="entry name" value="DNA-binding domain"/>
    <property type="match status" value="1"/>
</dbReference>
<gene>
    <name evidence="11" type="ORF">Nepgr_022327</name>
</gene>
<dbReference type="AlphaFoldDB" id="A0AAD3T0M3"/>
<keyword evidence="4" id="KW-0862">Zinc</keyword>
<dbReference type="EMBL" id="BSYO01000022">
    <property type="protein sequence ID" value="GMH20486.1"/>
    <property type="molecule type" value="Genomic_DNA"/>
</dbReference>
<reference evidence="11" key="1">
    <citation type="submission" date="2023-05" db="EMBL/GenBank/DDBJ databases">
        <title>Nepenthes gracilis genome sequencing.</title>
        <authorList>
            <person name="Fukushima K."/>
        </authorList>
    </citation>
    <scope>NUCLEOTIDE SEQUENCE</scope>
    <source>
        <strain evidence="11">SING2019-196</strain>
    </source>
</reference>
<evidence type="ECO:0000256" key="8">
    <source>
        <dbReference type="ARBA" id="ARBA00023242"/>
    </source>
</evidence>
<feature type="domain" description="MBD" evidence="9">
    <location>
        <begin position="77"/>
        <end position="147"/>
    </location>
</feature>
<dbReference type="Gene3D" id="3.30.40.100">
    <property type="match status" value="1"/>
</dbReference>
<dbReference type="Proteomes" id="UP001279734">
    <property type="component" value="Unassembled WGS sequence"/>
</dbReference>
<sequence length="172" mass="19936">MKNKETPKTAEKSKPRGSVDLYAAQCGKCLKWRTIDTLEGYEEMRSRFLEDPFFCDKKPNVSCDDPADIEYDTTRTWVIDKPNIPKTPTGFRRELILRRDFSKLDAHYITPTGKRVRSRAEVAAFLKENPEYENVNLDHFNFTVPKVMEDTIPGSVKKKIKKNLESQMENVA</sequence>
<evidence type="ECO:0000256" key="4">
    <source>
        <dbReference type="ARBA" id="ARBA00022833"/>
    </source>
</evidence>
<keyword evidence="2" id="KW-0479">Metal-binding</keyword>
<evidence type="ECO:0000256" key="1">
    <source>
        <dbReference type="ARBA" id="ARBA00004123"/>
    </source>
</evidence>
<protein>
    <submittedName>
        <fullName evidence="11">Uncharacterized protein</fullName>
    </submittedName>
</protein>
<dbReference type="CDD" id="cd01396">
    <property type="entry name" value="MeCP2_MBD"/>
    <property type="match status" value="1"/>
</dbReference>
<keyword evidence="7" id="KW-0804">Transcription</keyword>
<keyword evidence="5" id="KW-0805">Transcription regulation</keyword>
<organism evidence="11 12">
    <name type="scientific">Nepenthes gracilis</name>
    <name type="common">Slender pitcher plant</name>
    <dbReference type="NCBI Taxonomy" id="150966"/>
    <lineage>
        <taxon>Eukaryota</taxon>
        <taxon>Viridiplantae</taxon>
        <taxon>Streptophyta</taxon>
        <taxon>Embryophyta</taxon>
        <taxon>Tracheophyta</taxon>
        <taxon>Spermatophyta</taxon>
        <taxon>Magnoliopsida</taxon>
        <taxon>eudicotyledons</taxon>
        <taxon>Gunneridae</taxon>
        <taxon>Pentapetalae</taxon>
        <taxon>Caryophyllales</taxon>
        <taxon>Nepenthaceae</taxon>
        <taxon>Nepenthes</taxon>
    </lineage>
</organism>
<evidence type="ECO:0000256" key="5">
    <source>
        <dbReference type="ARBA" id="ARBA00023015"/>
    </source>
</evidence>
<keyword evidence="8" id="KW-0539">Nucleus</keyword>
<evidence type="ECO:0000259" key="10">
    <source>
        <dbReference type="PROSITE" id="PS51050"/>
    </source>
</evidence>
<dbReference type="SMART" id="SM00391">
    <property type="entry name" value="MBD"/>
    <property type="match status" value="1"/>
</dbReference>
<dbReference type="GO" id="GO:0003677">
    <property type="term" value="F:DNA binding"/>
    <property type="evidence" value="ECO:0007669"/>
    <property type="project" value="UniProtKB-KW"/>
</dbReference>
<dbReference type="GO" id="GO:0008270">
    <property type="term" value="F:zinc ion binding"/>
    <property type="evidence" value="ECO:0007669"/>
    <property type="project" value="UniProtKB-KW"/>
</dbReference>
<dbReference type="InterPro" id="IPR016177">
    <property type="entry name" value="DNA-bd_dom_sf"/>
</dbReference>
<keyword evidence="12" id="KW-1185">Reference proteome</keyword>
<dbReference type="Pfam" id="PF07496">
    <property type="entry name" value="zf-CW"/>
    <property type="match status" value="1"/>
</dbReference>
<accession>A0AAD3T0M3</accession>
<comment type="caution">
    <text evidence="11">The sequence shown here is derived from an EMBL/GenBank/DDBJ whole genome shotgun (WGS) entry which is preliminary data.</text>
</comment>
<proteinExistence type="predicted"/>
<dbReference type="PANTHER" id="PTHR12396">
    <property type="entry name" value="METHYL-CPG BINDING PROTEIN, MBD"/>
    <property type="match status" value="1"/>
</dbReference>
<comment type="subcellular location">
    <subcellularLocation>
        <location evidence="1">Nucleus</location>
    </subcellularLocation>
</comment>
<dbReference type="GO" id="GO:0005634">
    <property type="term" value="C:nucleus"/>
    <property type="evidence" value="ECO:0007669"/>
    <property type="project" value="UniProtKB-SubCell"/>
</dbReference>
<dbReference type="Gene3D" id="3.30.890.10">
    <property type="entry name" value="Methyl-cpg-binding Protein 2, Chain A"/>
    <property type="match status" value="1"/>
</dbReference>
<keyword evidence="6" id="KW-0238">DNA-binding</keyword>
<feature type="domain" description="CW-type" evidence="10">
    <location>
        <begin position="16"/>
        <end position="71"/>
    </location>
</feature>
<evidence type="ECO:0000259" key="9">
    <source>
        <dbReference type="PROSITE" id="PS50982"/>
    </source>
</evidence>
<dbReference type="InterPro" id="IPR001739">
    <property type="entry name" value="Methyl_CpG_DNA-bd"/>
</dbReference>
<evidence type="ECO:0000256" key="3">
    <source>
        <dbReference type="ARBA" id="ARBA00022771"/>
    </source>
</evidence>
<evidence type="ECO:0000313" key="12">
    <source>
        <dbReference type="Proteomes" id="UP001279734"/>
    </source>
</evidence>
<evidence type="ECO:0000313" key="11">
    <source>
        <dbReference type="EMBL" id="GMH20486.1"/>
    </source>
</evidence>
<dbReference type="PANTHER" id="PTHR12396:SF10">
    <property type="entry name" value="METHYL-CPG-BINDING DOMAIN-CONTAINING PROTEIN 1-RELATED"/>
    <property type="match status" value="1"/>
</dbReference>
<dbReference type="PROSITE" id="PS50982">
    <property type="entry name" value="MBD"/>
    <property type="match status" value="1"/>
</dbReference>
<evidence type="ECO:0000256" key="7">
    <source>
        <dbReference type="ARBA" id="ARBA00023163"/>
    </source>
</evidence>